<evidence type="ECO:0000256" key="8">
    <source>
        <dbReference type="ARBA" id="ARBA00038263"/>
    </source>
</evidence>
<dbReference type="InterPro" id="IPR052052">
    <property type="entry name" value="Polysaccharide_Lyase_9"/>
</dbReference>
<dbReference type="OrthoDB" id="5561043at2759"/>
<evidence type="ECO:0000256" key="3">
    <source>
        <dbReference type="ARBA" id="ARBA00022525"/>
    </source>
</evidence>
<evidence type="ECO:0000256" key="4">
    <source>
        <dbReference type="ARBA" id="ARBA00022723"/>
    </source>
</evidence>
<comment type="subcellular location">
    <subcellularLocation>
        <location evidence="2">Secreted</location>
    </subcellularLocation>
</comment>
<comment type="similarity">
    <text evidence="8">Belongs to the polysaccharide lyase 9 family.</text>
</comment>
<evidence type="ECO:0000256" key="7">
    <source>
        <dbReference type="ARBA" id="ARBA00023239"/>
    </source>
</evidence>
<reference evidence="10 11" key="1">
    <citation type="submission" date="2017-10" db="EMBL/GenBank/DDBJ databases">
        <title>Comparative genomics in systemic dimorphic fungi from Ajellomycetaceae.</title>
        <authorList>
            <person name="Munoz J.F."/>
            <person name="Mcewen J.G."/>
            <person name="Clay O.K."/>
            <person name="Cuomo C.A."/>
        </authorList>
    </citation>
    <scope>NUCLEOTIDE SEQUENCE [LARGE SCALE GENOMIC DNA]</scope>
    <source>
        <strain evidence="10 11">UAMH5409</strain>
    </source>
</reference>
<keyword evidence="3" id="KW-0964">Secreted</keyword>
<dbReference type="InterPro" id="IPR039513">
    <property type="entry name" value="PL-6"/>
</dbReference>
<dbReference type="PANTHER" id="PTHR40088:SF1">
    <property type="entry name" value="PECTATE LYASE PEL9"/>
    <property type="match status" value="1"/>
</dbReference>
<dbReference type="InterPro" id="IPR012334">
    <property type="entry name" value="Pectin_lyas_fold"/>
</dbReference>
<evidence type="ECO:0000256" key="6">
    <source>
        <dbReference type="ARBA" id="ARBA00022837"/>
    </source>
</evidence>
<dbReference type="Gene3D" id="2.160.20.10">
    <property type="entry name" value="Single-stranded right-handed beta-helix, Pectin lyase-like"/>
    <property type="match status" value="1"/>
</dbReference>
<accession>A0A2B7Y2T4</accession>
<evidence type="ECO:0000256" key="2">
    <source>
        <dbReference type="ARBA" id="ARBA00004613"/>
    </source>
</evidence>
<evidence type="ECO:0000313" key="10">
    <source>
        <dbReference type="EMBL" id="PGH15580.1"/>
    </source>
</evidence>
<dbReference type="EMBL" id="PDNB01000024">
    <property type="protein sequence ID" value="PGH15580.1"/>
    <property type="molecule type" value="Genomic_DNA"/>
</dbReference>
<sequence>MIFQYLLFLCGICTFLPLSFARDIYVDSNGSESGDGSVENPLSSIQTAVDAAIAGDNIYLRGGTYAPTTNIQITAASGTESAPITITAYEDEKVTIDGEAMPG</sequence>
<dbReference type="AlphaFoldDB" id="A0A2B7Y2T4"/>
<comment type="caution">
    <text evidence="10">The sequence shown here is derived from an EMBL/GenBank/DDBJ whole genome shotgun (WGS) entry which is preliminary data.</text>
</comment>
<keyword evidence="7" id="KW-0456">Lyase</keyword>
<protein>
    <recommendedName>
        <fullName evidence="12">DUF1565 domain-containing protein</fullName>
    </recommendedName>
</protein>
<dbReference type="Pfam" id="PF14592">
    <property type="entry name" value="Chondroitinas_B"/>
    <property type="match status" value="1"/>
</dbReference>
<dbReference type="GO" id="GO:0046872">
    <property type="term" value="F:metal ion binding"/>
    <property type="evidence" value="ECO:0007669"/>
    <property type="project" value="UniProtKB-KW"/>
</dbReference>
<evidence type="ECO:0000313" key="11">
    <source>
        <dbReference type="Proteomes" id="UP000223968"/>
    </source>
</evidence>
<gene>
    <name evidence="10" type="ORF">AJ79_02362</name>
</gene>
<name>A0A2B7Y2T4_9EURO</name>
<dbReference type="InterPro" id="IPR011050">
    <property type="entry name" value="Pectin_lyase_fold/virulence"/>
</dbReference>
<feature type="chain" id="PRO_5012157182" description="DUF1565 domain-containing protein" evidence="9">
    <location>
        <begin position="22"/>
        <end position="103"/>
    </location>
</feature>
<proteinExistence type="inferred from homology"/>
<keyword evidence="11" id="KW-1185">Reference proteome</keyword>
<dbReference type="GO" id="GO:0016837">
    <property type="term" value="F:carbon-oxygen lyase activity, acting on polysaccharides"/>
    <property type="evidence" value="ECO:0007669"/>
    <property type="project" value="TreeGrafter"/>
</dbReference>
<keyword evidence="6" id="KW-0106">Calcium</keyword>
<dbReference type="Proteomes" id="UP000223968">
    <property type="component" value="Unassembled WGS sequence"/>
</dbReference>
<comment type="cofactor">
    <cofactor evidence="1">
        <name>Ca(2+)</name>
        <dbReference type="ChEBI" id="CHEBI:29108"/>
    </cofactor>
</comment>
<evidence type="ECO:0008006" key="12">
    <source>
        <dbReference type="Google" id="ProtNLM"/>
    </source>
</evidence>
<evidence type="ECO:0000256" key="5">
    <source>
        <dbReference type="ARBA" id="ARBA00022729"/>
    </source>
</evidence>
<feature type="signal peptide" evidence="9">
    <location>
        <begin position="1"/>
        <end position="21"/>
    </location>
</feature>
<evidence type="ECO:0000256" key="1">
    <source>
        <dbReference type="ARBA" id="ARBA00001913"/>
    </source>
</evidence>
<keyword evidence="4" id="KW-0479">Metal-binding</keyword>
<dbReference type="GO" id="GO:0005576">
    <property type="term" value="C:extracellular region"/>
    <property type="evidence" value="ECO:0007669"/>
    <property type="project" value="UniProtKB-SubCell"/>
</dbReference>
<dbReference type="STRING" id="1447875.A0A2B7Y2T4"/>
<organism evidence="10 11">
    <name type="scientific">Helicocarpus griseus UAMH5409</name>
    <dbReference type="NCBI Taxonomy" id="1447875"/>
    <lineage>
        <taxon>Eukaryota</taxon>
        <taxon>Fungi</taxon>
        <taxon>Dikarya</taxon>
        <taxon>Ascomycota</taxon>
        <taxon>Pezizomycotina</taxon>
        <taxon>Eurotiomycetes</taxon>
        <taxon>Eurotiomycetidae</taxon>
        <taxon>Onygenales</taxon>
        <taxon>Ajellomycetaceae</taxon>
        <taxon>Helicocarpus</taxon>
    </lineage>
</organism>
<dbReference type="SUPFAM" id="SSF51126">
    <property type="entry name" value="Pectin lyase-like"/>
    <property type="match status" value="1"/>
</dbReference>
<evidence type="ECO:0000256" key="9">
    <source>
        <dbReference type="SAM" id="SignalP"/>
    </source>
</evidence>
<dbReference type="PANTHER" id="PTHR40088">
    <property type="entry name" value="PECTATE LYASE (EUROFUNG)"/>
    <property type="match status" value="1"/>
</dbReference>
<keyword evidence="5 9" id="KW-0732">Signal</keyword>